<sequence>MGSENSALKSYALKEPPFTLPSGLAVYPAVLQDGKFASVFVYKRENEDKVNKAAKHLKTLRHPCLLRFLSCTVEADGIHLVTERVQPLEVALETLSSAEVCAGIYDILLALIFLHDRGHLTHNNVCLSSVFVSEDGHWKLGGMETVCKVPQATPEFLRSIQSVRDPASIPPEEMLPEFTTLPESHGHARDAYSFGTLVESLLTILSEQVSADVLSSFQQTLHSTLLNPIPNCRPALCTLLSHDFFRNDFLEVVNFLKSLTLKSEEEKAEFFKFLLDRVSCLSEELIASRLVPLLLNQLVFAEPVAVKSFLPYLLGPKKEDGARGGAPRLLSPALFQARVIPVLLRLFEVHEEHVRTVLLSHLEAYVGHFTQEQLKKVILPQVLLGLRDTSDSIVAITLHSLAVLVSLLGPEVVVGGERTKVFKCTAPSFTKTMDLSPQGDQFSQPIKFPINGISDVKITSGDSEKFPSSSKKSEEWPDWSEPEEPEDKPVDTEICPADPHAAARSPFTDLNAEAAAWDDFEPSGVDTEINPGGGITAARPVTSGEQKATPTLRPLTEEAKPLKSSLPQKTSLARSRDDPDQTKPPKVSSQERRLKAPSELGLGEEFTIQVKKKPVKDPELDWFADMIPEIKPSAAILILPELRTETVAPNKDNVSSVMHFSSKFAAAEITEVALGLLSFVAGRGCRLGRRWRPELGRQYLVTTGVS</sequence>
<comment type="function">
    <text evidence="12">May play a role in regulating cell adhesion/migration complexes in migrating cells.</text>
</comment>
<evidence type="ECO:0000256" key="4">
    <source>
        <dbReference type="ARBA" id="ARBA00022490"/>
    </source>
</evidence>
<feature type="region of interest" description="Disordered" evidence="17">
    <location>
        <begin position="458"/>
        <end position="504"/>
    </location>
</feature>
<evidence type="ECO:0000256" key="9">
    <source>
        <dbReference type="ARBA" id="ARBA00023273"/>
    </source>
</evidence>
<dbReference type="PROSITE" id="PS50011">
    <property type="entry name" value="PROTEIN_KINASE_DOM"/>
    <property type="match status" value="1"/>
</dbReference>
<dbReference type="SMART" id="SM00220">
    <property type="entry name" value="S_TKc"/>
    <property type="match status" value="1"/>
</dbReference>
<dbReference type="InterPro" id="IPR011989">
    <property type="entry name" value="ARM-like"/>
</dbReference>
<feature type="region of interest" description="Disordered" evidence="17">
    <location>
        <begin position="522"/>
        <end position="598"/>
    </location>
</feature>
<dbReference type="FunFam" id="3.30.200.20:FF:000298">
    <property type="entry name" value="Protein-associating with the carboxyl-terminal domain of ezrin"/>
    <property type="match status" value="1"/>
</dbReference>
<evidence type="ECO:0000256" key="7">
    <source>
        <dbReference type="ARBA" id="ARBA00022737"/>
    </source>
</evidence>
<evidence type="ECO:0000256" key="8">
    <source>
        <dbReference type="ARBA" id="ARBA00023034"/>
    </source>
</evidence>
<dbReference type="InterPro" id="IPR011009">
    <property type="entry name" value="Kinase-like_dom_sf"/>
</dbReference>
<comment type="subunit">
    <text evidence="13">Interacts with EZR/VIL2 C-terminal domain.</text>
</comment>
<keyword evidence="9" id="KW-0966">Cell projection</keyword>
<evidence type="ECO:0000256" key="11">
    <source>
        <dbReference type="ARBA" id="ARBA00038349"/>
    </source>
</evidence>
<feature type="compositionally biased region" description="Basic and acidic residues" evidence="17">
    <location>
        <begin position="574"/>
        <end position="596"/>
    </location>
</feature>
<evidence type="ECO:0000256" key="1">
    <source>
        <dbReference type="ARBA" id="ARBA00004496"/>
    </source>
</evidence>
<reference evidence="20" key="1">
    <citation type="submission" date="2025-08" db="UniProtKB">
        <authorList>
            <consortium name="RefSeq"/>
        </authorList>
    </citation>
    <scope>IDENTIFICATION</scope>
    <source>
        <tissue evidence="20">Spleen</tissue>
    </source>
</reference>
<organism evidence="19 20">
    <name type="scientific">Tursiops truncatus</name>
    <name type="common">Atlantic bottle-nosed dolphin</name>
    <name type="synonym">Delphinus truncatus</name>
    <dbReference type="NCBI Taxonomy" id="9739"/>
    <lineage>
        <taxon>Eukaryota</taxon>
        <taxon>Metazoa</taxon>
        <taxon>Chordata</taxon>
        <taxon>Craniata</taxon>
        <taxon>Vertebrata</taxon>
        <taxon>Euteleostomi</taxon>
        <taxon>Mammalia</taxon>
        <taxon>Eutheria</taxon>
        <taxon>Laurasiatheria</taxon>
        <taxon>Artiodactyla</taxon>
        <taxon>Whippomorpha</taxon>
        <taxon>Cetacea</taxon>
        <taxon>Odontoceti</taxon>
        <taxon>Delphinidae</taxon>
        <taxon>Tursiops</taxon>
    </lineage>
</organism>
<comment type="subcellular location">
    <subcellularLocation>
        <location evidence="2">Cell projection</location>
        <location evidence="2">Lamellipodium</location>
    </subcellularLocation>
    <subcellularLocation>
        <location evidence="1">Cytoplasm</location>
    </subcellularLocation>
    <subcellularLocation>
        <location evidence="3">Golgi apparatus</location>
    </subcellularLocation>
</comment>
<dbReference type="GO" id="GO:0005524">
    <property type="term" value="F:ATP binding"/>
    <property type="evidence" value="ECO:0007669"/>
    <property type="project" value="InterPro"/>
</dbReference>
<keyword evidence="7" id="KW-0677">Repeat</keyword>
<name>A0A2U4CRV8_TURTR</name>
<evidence type="ECO:0000256" key="3">
    <source>
        <dbReference type="ARBA" id="ARBA00004555"/>
    </source>
</evidence>
<dbReference type="GO" id="GO:0004672">
    <property type="term" value="F:protein kinase activity"/>
    <property type="evidence" value="ECO:0007669"/>
    <property type="project" value="InterPro"/>
</dbReference>
<keyword evidence="19" id="KW-1185">Reference proteome</keyword>
<evidence type="ECO:0000256" key="15">
    <source>
        <dbReference type="ARBA" id="ARBA00077603"/>
    </source>
</evidence>
<evidence type="ECO:0000313" key="20">
    <source>
        <dbReference type="RefSeq" id="XP_019808182.2"/>
    </source>
</evidence>
<protein>
    <recommendedName>
        <fullName evidence="14">Protein-associating with the carboxyl-terminal domain of ezrin</fullName>
    </recommendedName>
    <alternativeName>
        <fullName evidence="16">Ezrin-binding protein PACE-1</fullName>
    </alternativeName>
    <alternativeName>
        <fullName evidence="15">SCY1-like protein 3</fullName>
    </alternativeName>
</protein>
<evidence type="ECO:0000256" key="12">
    <source>
        <dbReference type="ARBA" id="ARBA00058374"/>
    </source>
</evidence>
<evidence type="ECO:0000256" key="16">
    <source>
        <dbReference type="ARBA" id="ARBA00079399"/>
    </source>
</evidence>
<dbReference type="Gene3D" id="1.10.510.10">
    <property type="entry name" value="Transferase(Phosphotransferase) domain 1"/>
    <property type="match status" value="1"/>
</dbReference>
<evidence type="ECO:0000256" key="14">
    <source>
        <dbReference type="ARBA" id="ARBA00068808"/>
    </source>
</evidence>
<dbReference type="InterPro" id="IPR051177">
    <property type="entry name" value="CIK-Related_Protein"/>
</dbReference>
<dbReference type="FunFam" id="1.25.10.10:FF:000359">
    <property type="entry name" value="Protein-associating with the carboxyl-terminal domain of ezrin"/>
    <property type="match status" value="1"/>
</dbReference>
<dbReference type="SUPFAM" id="SSF48371">
    <property type="entry name" value="ARM repeat"/>
    <property type="match status" value="1"/>
</dbReference>
<dbReference type="Gene3D" id="1.25.10.10">
    <property type="entry name" value="Leucine-rich Repeat Variant"/>
    <property type="match status" value="1"/>
</dbReference>
<evidence type="ECO:0000256" key="5">
    <source>
        <dbReference type="ARBA" id="ARBA00022553"/>
    </source>
</evidence>
<dbReference type="AlphaFoldDB" id="A0A2U4CRV8"/>
<evidence type="ECO:0000256" key="10">
    <source>
        <dbReference type="ARBA" id="ARBA00023288"/>
    </source>
</evidence>
<feature type="compositionally biased region" description="Acidic residues" evidence="17">
    <location>
        <begin position="476"/>
        <end position="486"/>
    </location>
</feature>
<proteinExistence type="inferred from homology"/>
<evidence type="ECO:0000256" key="13">
    <source>
        <dbReference type="ARBA" id="ARBA00063556"/>
    </source>
</evidence>
<feature type="domain" description="Protein kinase" evidence="18">
    <location>
        <begin position="1"/>
        <end position="245"/>
    </location>
</feature>
<dbReference type="GO" id="GO:0030027">
    <property type="term" value="C:lamellipodium"/>
    <property type="evidence" value="ECO:0007669"/>
    <property type="project" value="UniProtKB-SubCell"/>
</dbReference>
<keyword evidence="5" id="KW-0597">Phosphoprotein</keyword>
<comment type="similarity">
    <text evidence="11">Belongs to the protein kinase superfamily.</text>
</comment>
<accession>A0A2U4CRV8</accession>
<dbReference type="SUPFAM" id="SSF56112">
    <property type="entry name" value="Protein kinase-like (PK-like)"/>
    <property type="match status" value="1"/>
</dbReference>
<keyword evidence="8" id="KW-0333">Golgi apparatus</keyword>
<dbReference type="Gene3D" id="3.30.200.20">
    <property type="entry name" value="Phosphorylase Kinase, domain 1"/>
    <property type="match status" value="1"/>
</dbReference>
<dbReference type="GO" id="GO:0005794">
    <property type="term" value="C:Golgi apparatus"/>
    <property type="evidence" value="ECO:0007669"/>
    <property type="project" value="UniProtKB-SubCell"/>
</dbReference>
<dbReference type="FunFam" id="1.10.510.10:FF:000546">
    <property type="entry name" value="SCY1 like pseudokinase 3"/>
    <property type="match status" value="1"/>
</dbReference>
<dbReference type="PANTHER" id="PTHR12984:SF15">
    <property type="entry name" value="PROTEIN-ASSOCIATING WITH THE CARBOXYL-TERMINAL DOMAIN OF EZRIN"/>
    <property type="match status" value="1"/>
</dbReference>
<keyword evidence="4" id="KW-0963">Cytoplasm</keyword>
<dbReference type="PANTHER" id="PTHR12984">
    <property type="entry name" value="SCY1-RELATED S/T PROTEIN KINASE-LIKE"/>
    <property type="match status" value="1"/>
</dbReference>
<evidence type="ECO:0000256" key="2">
    <source>
        <dbReference type="ARBA" id="ARBA00004510"/>
    </source>
</evidence>
<dbReference type="RefSeq" id="XP_019808182.2">
    <property type="nucleotide sequence ID" value="XM_019952623.2"/>
</dbReference>
<evidence type="ECO:0000313" key="19">
    <source>
        <dbReference type="Proteomes" id="UP000245320"/>
    </source>
</evidence>
<gene>
    <name evidence="20" type="primary">SCYL3</name>
</gene>
<keyword evidence="6" id="KW-0519">Myristate</keyword>
<evidence type="ECO:0000256" key="6">
    <source>
        <dbReference type="ARBA" id="ARBA00022707"/>
    </source>
</evidence>
<dbReference type="Proteomes" id="UP000245320">
    <property type="component" value="Chromosome 1"/>
</dbReference>
<dbReference type="InterPro" id="IPR000719">
    <property type="entry name" value="Prot_kinase_dom"/>
</dbReference>
<evidence type="ECO:0000256" key="17">
    <source>
        <dbReference type="SAM" id="MobiDB-lite"/>
    </source>
</evidence>
<dbReference type="CTD" id="57147"/>
<keyword evidence="10" id="KW-0449">Lipoprotein</keyword>
<evidence type="ECO:0000259" key="18">
    <source>
        <dbReference type="PROSITE" id="PS50011"/>
    </source>
</evidence>
<dbReference type="InterPro" id="IPR016024">
    <property type="entry name" value="ARM-type_fold"/>
</dbReference>